<dbReference type="RefSeq" id="WP_186560458.1">
    <property type="nucleotide sequence ID" value="NZ_JACNMF010000002.1"/>
</dbReference>
<organism evidence="9 10">
    <name type="scientific">Hyunsoonleella aquatilis</name>
    <dbReference type="NCBI Taxonomy" id="2762758"/>
    <lineage>
        <taxon>Bacteria</taxon>
        <taxon>Pseudomonadati</taxon>
        <taxon>Bacteroidota</taxon>
        <taxon>Flavobacteriia</taxon>
        <taxon>Flavobacteriales</taxon>
        <taxon>Flavobacteriaceae</taxon>
    </lineage>
</organism>
<feature type="transmembrane region" description="Helical" evidence="6">
    <location>
        <begin position="251"/>
        <end position="272"/>
    </location>
</feature>
<evidence type="ECO:0000256" key="6">
    <source>
        <dbReference type="SAM" id="Phobius"/>
    </source>
</evidence>
<feature type="transmembrane region" description="Helical" evidence="6">
    <location>
        <begin position="329"/>
        <end position="351"/>
    </location>
</feature>
<feature type="transmembrane region" description="Helical" evidence="6">
    <location>
        <begin position="401"/>
        <end position="419"/>
    </location>
</feature>
<evidence type="ECO:0000256" key="7">
    <source>
        <dbReference type="SAM" id="SignalP"/>
    </source>
</evidence>
<feature type="transmembrane region" description="Helical" evidence="6">
    <location>
        <begin position="205"/>
        <end position="230"/>
    </location>
</feature>
<dbReference type="SUPFAM" id="SSF52833">
    <property type="entry name" value="Thioredoxin-like"/>
    <property type="match status" value="1"/>
</dbReference>
<evidence type="ECO:0000313" key="10">
    <source>
        <dbReference type="Proteomes" id="UP000656244"/>
    </source>
</evidence>
<feature type="transmembrane region" description="Helical" evidence="6">
    <location>
        <begin position="287"/>
        <end position="308"/>
    </location>
</feature>
<evidence type="ECO:0000313" key="9">
    <source>
        <dbReference type="EMBL" id="MBC3758062.1"/>
    </source>
</evidence>
<dbReference type="InterPro" id="IPR003834">
    <property type="entry name" value="Cyt_c_assmbl_TM_dom"/>
</dbReference>
<feature type="domain" description="Cytochrome C biogenesis protein transmembrane" evidence="8">
    <location>
        <begin position="208"/>
        <end position="423"/>
    </location>
</feature>
<dbReference type="AlphaFoldDB" id="A0A923KK31"/>
<sequence>MKQFLFVFLLLCSSLGFSQLYNPVKWSTELEKISDSEYNLISIATIEAKSHLYAQDIPEFGPVPTEFTYIKSGEDFDLIGKTIEEEGVTVFDSVFEMTIKYFEKTAIFKQKVKLLKEVEIIKGSVLFMACDDEKCTPPTDVELIFNLSGNTQTNNTSGIVPKIDNDEANELLYGMSPTDVQKADFKCENETSATALEVDSSSNSLWRIFGLGFLGGLLALLTPCVFPMIPLTVSFFTKKGTSNQGAGISKALLYGFFIFLVYVLLSIPFHLLDSVNPDILNEVSTNVWLNIIFFLIFMFFAFSFFGYYELTLPSSWTTRTTQGESTGGLVGVFFMALTLAIVSFSCTGPILGSLLAGSLTSDGGAWQLTSGMAGFGVSLGLPFALFAMFPNMLNALPKSGGWLNSTKVVLGFLELALAFKFLSNADLVAHWNLLKIEPFLIIWILIFAGLALYIFGKIKFPHDSPIKKLSFFRIATGIMVASFVIYLASGFRVNKDTNTFTPLTLLSGLAPPVGYSFLYPNDCPNNLDCFKDLKEGLAYAKKENKPVMIDFTGLACVNCRKMEEHVWPDKTIDNYLRNDFVLISLYVDDKKELPESEQIFVERLDGGTRKLKNYGHKWAHYQTQFFQKNSQPYYVLLSPDAKTILNVPVAYTPNEQEYASFLECGLEVYLKLSETTPQFFTSN</sequence>
<dbReference type="Pfam" id="PF13899">
    <property type="entry name" value="Thioredoxin_7"/>
    <property type="match status" value="1"/>
</dbReference>
<dbReference type="EMBL" id="JACNMF010000002">
    <property type="protein sequence ID" value="MBC3758062.1"/>
    <property type="molecule type" value="Genomic_DNA"/>
</dbReference>
<evidence type="ECO:0000256" key="2">
    <source>
        <dbReference type="ARBA" id="ARBA00022692"/>
    </source>
</evidence>
<proteinExistence type="predicted"/>
<evidence type="ECO:0000256" key="4">
    <source>
        <dbReference type="ARBA" id="ARBA00022989"/>
    </source>
</evidence>
<dbReference type="GO" id="GO:0017004">
    <property type="term" value="P:cytochrome complex assembly"/>
    <property type="evidence" value="ECO:0007669"/>
    <property type="project" value="UniProtKB-KW"/>
</dbReference>
<dbReference type="Proteomes" id="UP000656244">
    <property type="component" value="Unassembled WGS sequence"/>
</dbReference>
<evidence type="ECO:0000256" key="5">
    <source>
        <dbReference type="ARBA" id="ARBA00023136"/>
    </source>
</evidence>
<name>A0A923KK31_9FLAO</name>
<gene>
    <name evidence="9" type="ORF">H7U19_06575</name>
</gene>
<protein>
    <submittedName>
        <fullName evidence="9">Thioredoxin family protein</fullName>
    </submittedName>
</protein>
<feature type="transmembrane region" description="Helical" evidence="6">
    <location>
        <begin position="439"/>
        <end position="458"/>
    </location>
</feature>
<keyword evidence="10" id="KW-1185">Reference proteome</keyword>
<evidence type="ECO:0000256" key="3">
    <source>
        <dbReference type="ARBA" id="ARBA00022748"/>
    </source>
</evidence>
<reference evidence="9" key="1">
    <citation type="submission" date="2020-08" db="EMBL/GenBank/DDBJ databases">
        <title>Hyunsoonleella sp. strain SJ7 genome sequencing and assembly.</title>
        <authorList>
            <person name="Kim I."/>
        </authorList>
    </citation>
    <scope>NUCLEOTIDE SEQUENCE</scope>
    <source>
        <strain evidence="9">SJ7</strain>
    </source>
</reference>
<dbReference type="PANTHER" id="PTHR32234">
    <property type="entry name" value="THIOL:DISULFIDE INTERCHANGE PROTEIN DSBD"/>
    <property type="match status" value="1"/>
</dbReference>
<dbReference type="GO" id="GO:0016020">
    <property type="term" value="C:membrane"/>
    <property type="evidence" value="ECO:0007669"/>
    <property type="project" value="UniProtKB-SubCell"/>
</dbReference>
<feature type="transmembrane region" description="Helical" evidence="6">
    <location>
        <begin position="371"/>
        <end position="389"/>
    </location>
</feature>
<keyword evidence="3" id="KW-0201">Cytochrome c-type biogenesis</keyword>
<dbReference type="Gene3D" id="3.40.30.10">
    <property type="entry name" value="Glutaredoxin"/>
    <property type="match status" value="1"/>
</dbReference>
<feature type="chain" id="PRO_5037573715" evidence="7">
    <location>
        <begin position="19"/>
        <end position="683"/>
    </location>
</feature>
<keyword evidence="7" id="KW-0732">Signal</keyword>
<dbReference type="GO" id="GO:0045454">
    <property type="term" value="P:cell redox homeostasis"/>
    <property type="evidence" value="ECO:0007669"/>
    <property type="project" value="TreeGrafter"/>
</dbReference>
<keyword evidence="5 6" id="KW-0472">Membrane</keyword>
<dbReference type="Pfam" id="PF02683">
    <property type="entry name" value="DsbD_TM"/>
    <property type="match status" value="1"/>
</dbReference>
<comment type="subcellular location">
    <subcellularLocation>
        <location evidence="1">Membrane</location>
        <topology evidence="1">Multi-pass membrane protein</topology>
    </subcellularLocation>
</comment>
<dbReference type="GO" id="GO:0015035">
    <property type="term" value="F:protein-disulfide reductase activity"/>
    <property type="evidence" value="ECO:0007669"/>
    <property type="project" value="TreeGrafter"/>
</dbReference>
<comment type="caution">
    <text evidence="9">The sequence shown here is derived from an EMBL/GenBank/DDBJ whole genome shotgun (WGS) entry which is preliminary data.</text>
</comment>
<dbReference type="InterPro" id="IPR036249">
    <property type="entry name" value="Thioredoxin-like_sf"/>
</dbReference>
<evidence type="ECO:0000256" key="1">
    <source>
        <dbReference type="ARBA" id="ARBA00004141"/>
    </source>
</evidence>
<keyword evidence="4 6" id="KW-1133">Transmembrane helix</keyword>
<accession>A0A923KK31</accession>
<evidence type="ECO:0000259" key="8">
    <source>
        <dbReference type="Pfam" id="PF02683"/>
    </source>
</evidence>
<dbReference type="PANTHER" id="PTHR32234:SF0">
    <property type="entry name" value="THIOL:DISULFIDE INTERCHANGE PROTEIN DSBD"/>
    <property type="match status" value="1"/>
</dbReference>
<feature type="signal peptide" evidence="7">
    <location>
        <begin position="1"/>
        <end position="18"/>
    </location>
</feature>
<feature type="transmembrane region" description="Helical" evidence="6">
    <location>
        <begin position="470"/>
        <end position="488"/>
    </location>
</feature>
<keyword evidence="2 6" id="KW-0812">Transmembrane</keyword>